<dbReference type="InterPro" id="IPR002559">
    <property type="entry name" value="Transposase_11"/>
</dbReference>
<keyword evidence="3" id="KW-1185">Reference proteome</keyword>
<organism evidence="2 3">
    <name type="scientific">Methanomicrobium antiquum</name>
    <dbReference type="NCBI Taxonomy" id="487686"/>
    <lineage>
        <taxon>Archaea</taxon>
        <taxon>Methanobacteriati</taxon>
        <taxon>Methanobacteriota</taxon>
        <taxon>Stenosarchaea group</taxon>
        <taxon>Methanomicrobia</taxon>
        <taxon>Methanomicrobiales</taxon>
        <taxon>Methanomicrobiaceae</taxon>
        <taxon>Methanomicrobium</taxon>
    </lineage>
</organism>
<feature type="domain" description="Transposase IS4-like" evidence="1">
    <location>
        <begin position="140"/>
        <end position="337"/>
    </location>
</feature>
<accession>A0AAF0FS41</accession>
<evidence type="ECO:0000259" key="1">
    <source>
        <dbReference type="Pfam" id="PF01609"/>
    </source>
</evidence>
<dbReference type="EMBL" id="CP091092">
    <property type="protein sequence ID" value="WFN37577.1"/>
    <property type="molecule type" value="Genomic_DNA"/>
</dbReference>
<dbReference type="Proteomes" id="UP001218895">
    <property type="component" value="Chromosome"/>
</dbReference>
<dbReference type="GO" id="GO:0006313">
    <property type="term" value="P:DNA transposition"/>
    <property type="evidence" value="ECO:0007669"/>
    <property type="project" value="InterPro"/>
</dbReference>
<reference evidence="2" key="1">
    <citation type="submission" date="2022-01" db="EMBL/GenBank/DDBJ databases">
        <title>Complete genome of Methanomicrobium antiquum DSM 21220.</title>
        <authorList>
            <person name="Chen S.-C."/>
            <person name="You Y.-T."/>
            <person name="Zhou Y.-Z."/>
            <person name="Lai M.-C."/>
        </authorList>
    </citation>
    <scope>NUCLEOTIDE SEQUENCE</scope>
    <source>
        <strain evidence="2">DSM 21220</strain>
    </source>
</reference>
<gene>
    <name evidence="2" type="ORF">L1994_04090</name>
</gene>
<dbReference type="Pfam" id="PF01609">
    <property type="entry name" value="DDE_Tnp_1"/>
    <property type="match status" value="1"/>
</dbReference>
<evidence type="ECO:0000313" key="2">
    <source>
        <dbReference type="EMBL" id="WFN37577.1"/>
    </source>
</evidence>
<dbReference type="AlphaFoldDB" id="A0AAF0FS41"/>
<dbReference type="GO" id="GO:0004803">
    <property type="term" value="F:transposase activity"/>
    <property type="evidence" value="ECO:0007669"/>
    <property type="project" value="InterPro"/>
</dbReference>
<sequence>MEFSEETQFEPDFYENGIIRPESICKLLSELNFNEIIIDLERDSYSQDKWRKHFPVVALLKLLAVKSFRRQSYLQVVTSLTDEECRLLSLPYDPETKSYLRPSKSTLHYFASSRVGKNGVIKLMKFLAEKIMRLIPNGEGIIDSTPLEASRYSKCSKFNPHYKIYMDKAHIFHYENSVLFMEFSNATEHDEKHSYSLLKSVEEIKPNITKFSLDAGYKSFDTHGDAWYILGVHPIITLPENATYHEEATSKKIDELVNKMWKKGGDVHSKMQDKLRFLYENGHKKIVGKYLRNKNMDNPEFNKKLKSRSNCERKHAHIKKTVKFDVKGYQEDNREFNVLLNFVAFQILDLARIQSGMEKSRFSRYY</sequence>
<protein>
    <submittedName>
        <fullName evidence="2">Transposase</fullName>
    </submittedName>
</protein>
<dbReference type="RefSeq" id="WP_278100417.1">
    <property type="nucleotide sequence ID" value="NZ_CP091092.1"/>
</dbReference>
<dbReference type="KEGG" id="manq:L1994_04090"/>
<dbReference type="GO" id="GO:0003677">
    <property type="term" value="F:DNA binding"/>
    <property type="evidence" value="ECO:0007669"/>
    <property type="project" value="InterPro"/>
</dbReference>
<dbReference type="GeneID" id="79949550"/>
<evidence type="ECO:0000313" key="3">
    <source>
        <dbReference type="Proteomes" id="UP001218895"/>
    </source>
</evidence>
<name>A0AAF0FS41_9EURY</name>
<proteinExistence type="predicted"/>